<proteinExistence type="predicted"/>
<dbReference type="OrthoDB" id="6435991at2759"/>
<reference evidence="1" key="1">
    <citation type="submission" date="2020-08" db="EMBL/GenBank/DDBJ databases">
        <title>Multicomponent nature underlies the extraordinary mechanical properties of spider dragline silk.</title>
        <authorList>
            <person name="Kono N."/>
            <person name="Nakamura H."/>
            <person name="Mori M."/>
            <person name="Yoshida Y."/>
            <person name="Ohtoshi R."/>
            <person name="Malay A.D."/>
            <person name="Moran D.A.P."/>
            <person name="Tomita M."/>
            <person name="Numata K."/>
            <person name="Arakawa K."/>
        </authorList>
    </citation>
    <scope>NUCLEOTIDE SEQUENCE</scope>
</reference>
<sequence length="127" mass="14634">MLGGMLTPATHVYIKVLLMVDKFSELCAKLERLSVKETENKGVPAKRKLKLLKIELKSFNGIAKDFLTFWSQFKRNPEDKRLPNEDKFQYLFQAVVQNSKVARVVENFPATVDNFPKAVAQLQERFS</sequence>
<accession>A0A8X6KCN7</accession>
<dbReference type="EMBL" id="BMAV01025235">
    <property type="protein sequence ID" value="GFS39829.1"/>
    <property type="molecule type" value="Genomic_DNA"/>
</dbReference>
<keyword evidence="2" id="KW-1185">Reference proteome</keyword>
<name>A0A8X6KCN7_9ARAC</name>
<dbReference type="Pfam" id="PF03564">
    <property type="entry name" value="DUF1759"/>
    <property type="match status" value="1"/>
</dbReference>
<organism evidence="1 2">
    <name type="scientific">Trichonephila inaurata madagascariensis</name>
    <dbReference type="NCBI Taxonomy" id="2747483"/>
    <lineage>
        <taxon>Eukaryota</taxon>
        <taxon>Metazoa</taxon>
        <taxon>Ecdysozoa</taxon>
        <taxon>Arthropoda</taxon>
        <taxon>Chelicerata</taxon>
        <taxon>Arachnida</taxon>
        <taxon>Araneae</taxon>
        <taxon>Araneomorphae</taxon>
        <taxon>Entelegynae</taxon>
        <taxon>Araneoidea</taxon>
        <taxon>Nephilidae</taxon>
        <taxon>Trichonephila</taxon>
        <taxon>Trichonephila inaurata</taxon>
    </lineage>
</organism>
<dbReference type="InterPro" id="IPR005312">
    <property type="entry name" value="DUF1759"/>
</dbReference>
<dbReference type="Proteomes" id="UP000886998">
    <property type="component" value="Unassembled WGS sequence"/>
</dbReference>
<protein>
    <submittedName>
        <fullName evidence="1">DUF1758 domain-containing protein</fullName>
    </submittedName>
</protein>
<evidence type="ECO:0000313" key="1">
    <source>
        <dbReference type="EMBL" id="GFS39829.1"/>
    </source>
</evidence>
<dbReference type="AlphaFoldDB" id="A0A8X6KCN7"/>
<evidence type="ECO:0000313" key="2">
    <source>
        <dbReference type="Proteomes" id="UP000886998"/>
    </source>
</evidence>
<comment type="caution">
    <text evidence="1">The sequence shown here is derived from an EMBL/GenBank/DDBJ whole genome shotgun (WGS) entry which is preliminary data.</text>
</comment>
<gene>
    <name evidence="1" type="primary">AVEN_215988_1</name>
    <name evidence="1" type="ORF">TNIN_235101</name>
</gene>